<evidence type="ECO:0000256" key="1">
    <source>
        <dbReference type="SAM" id="Phobius"/>
    </source>
</evidence>
<keyword evidence="1" id="KW-0812">Transmembrane</keyword>
<reference evidence="2" key="2">
    <citation type="submission" date="2023-02" db="EMBL/GenBank/DDBJ databases">
        <authorList>
            <consortium name="DOE Joint Genome Institute"/>
            <person name="Mondo S.J."/>
            <person name="Chang Y."/>
            <person name="Wang Y."/>
            <person name="Ahrendt S."/>
            <person name="Andreopoulos W."/>
            <person name="Barry K."/>
            <person name="Beard J."/>
            <person name="Benny G.L."/>
            <person name="Blankenship S."/>
            <person name="Bonito G."/>
            <person name="Cuomo C."/>
            <person name="Desiro A."/>
            <person name="Gervers K.A."/>
            <person name="Hundley H."/>
            <person name="Kuo A."/>
            <person name="LaButti K."/>
            <person name="Lang B.F."/>
            <person name="Lipzen A."/>
            <person name="O'Donnell K."/>
            <person name="Pangilinan J."/>
            <person name="Reynolds N."/>
            <person name="Sandor L."/>
            <person name="Smith M.W."/>
            <person name="Tsang A."/>
            <person name="Grigoriev I.V."/>
            <person name="Stajich J.E."/>
            <person name="Spatafora J.W."/>
        </authorList>
    </citation>
    <scope>NUCLEOTIDE SEQUENCE</scope>
    <source>
        <strain evidence="2">RSA 2281</strain>
    </source>
</reference>
<evidence type="ECO:0000313" key="2">
    <source>
        <dbReference type="EMBL" id="KAI9259426.1"/>
    </source>
</evidence>
<feature type="non-terminal residue" evidence="2">
    <location>
        <position position="1"/>
    </location>
</feature>
<keyword evidence="1" id="KW-0472">Membrane</keyword>
<keyword evidence="1" id="KW-1133">Transmembrane helix</keyword>
<keyword evidence="3" id="KW-1185">Reference proteome</keyword>
<comment type="caution">
    <text evidence="2">The sequence shown here is derived from an EMBL/GenBank/DDBJ whole genome shotgun (WGS) entry which is preliminary data.</text>
</comment>
<dbReference type="AlphaFoldDB" id="A0AAD5PCG8"/>
<dbReference type="EMBL" id="JAIXMP010000017">
    <property type="protein sequence ID" value="KAI9259426.1"/>
    <property type="molecule type" value="Genomic_DNA"/>
</dbReference>
<organism evidence="2 3">
    <name type="scientific">Phascolomyces articulosus</name>
    <dbReference type="NCBI Taxonomy" id="60185"/>
    <lineage>
        <taxon>Eukaryota</taxon>
        <taxon>Fungi</taxon>
        <taxon>Fungi incertae sedis</taxon>
        <taxon>Mucoromycota</taxon>
        <taxon>Mucoromycotina</taxon>
        <taxon>Mucoromycetes</taxon>
        <taxon>Mucorales</taxon>
        <taxon>Lichtheimiaceae</taxon>
        <taxon>Phascolomyces</taxon>
    </lineage>
</organism>
<sequence length="110" mass="13503">MVLMNVVVFQDNLHYLVLHFLSQLHYVQRLLEYSLFYDYWVFRDLSHDQPMFLLLLGLILMIDLLWYREGLKNVLQYRLVIMMILVILCCFLFHHFFVFFFLSLFLSLSL</sequence>
<proteinExistence type="predicted"/>
<name>A0AAD5PCG8_9FUNG</name>
<evidence type="ECO:0000313" key="3">
    <source>
        <dbReference type="Proteomes" id="UP001209540"/>
    </source>
</evidence>
<reference evidence="2" key="1">
    <citation type="journal article" date="2022" name="IScience">
        <title>Evolution of zygomycete secretomes and the origins of terrestrial fungal ecologies.</title>
        <authorList>
            <person name="Chang Y."/>
            <person name="Wang Y."/>
            <person name="Mondo S."/>
            <person name="Ahrendt S."/>
            <person name="Andreopoulos W."/>
            <person name="Barry K."/>
            <person name="Beard J."/>
            <person name="Benny G.L."/>
            <person name="Blankenship S."/>
            <person name="Bonito G."/>
            <person name="Cuomo C."/>
            <person name="Desiro A."/>
            <person name="Gervers K.A."/>
            <person name="Hundley H."/>
            <person name="Kuo A."/>
            <person name="LaButti K."/>
            <person name="Lang B.F."/>
            <person name="Lipzen A."/>
            <person name="O'Donnell K."/>
            <person name="Pangilinan J."/>
            <person name="Reynolds N."/>
            <person name="Sandor L."/>
            <person name="Smith M.E."/>
            <person name="Tsang A."/>
            <person name="Grigoriev I.V."/>
            <person name="Stajich J.E."/>
            <person name="Spatafora J.W."/>
        </authorList>
    </citation>
    <scope>NUCLEOTIDE SEQUENCE</scope>
    <source>
        <strain evidence="2">RSA 2281</strain>
    </source>
</reference>
<dbReference type="Proteomes" id="UP001209540">
    <property type="component" value="Unassembled WGS sequence"/>
</dbReference>
<gene>
    <name evidence="2" type="ORF">BDA99DRAFT_513236</name>
</gene>
<accession>A0AAD5PCG8</accession>
<protein>
    <submittedName>
        <fullName evidence="2">Uncharacterized protein</fullName>
    </submittedName>
</protein>
<feature type="transmembrane region" description="Helical" evidence="1">
    <location>
        <begin position="79"/>
        <end position="106"/>
    </location>
</feature>
<feature type="transmembrane region" description="Helical" evidence="1">
    <location>
        <begin position="51"/>
        <end position="67"/>
    </location>
</feature>